<gene>
    <name evidence="1" type="ORF">DXB38_11915</name>
</gene>
<organism evidence="1 2">
    <name type="scientific">Blautia obeum</name>
    <dbReference type="NCBI Taxonomy" id="40520"/>
    <lineage>
        <taxon>Bacteria</taxon>
        <taxon>Bacillati</taxon>
        <taxon>Bacillota</taxon>
        <taxon>Clostridia</taxon>
        <taxon>Lachnospirales</taxon>
        <taxon>Lachnospiraceae</taxon>
        <taxon>Blautia</taxon>
    </lineage>
</organism>
<accession>A0A3E5ED47</accession>
<evidence type="ECO:0000313" key="2">
    <source>
        <dbReference type="Proteomes" id="UP000261105"/>
    </source>
</evidence>
<reference evidence="1 2" key="1">
    <citation type="submission" date="2018-08" db="EMBL/GenBank/DDBJ databases">
        <title>A genome reference for cultivated species of the human gut microbiota.</title>
        <authorList>
            <person name="Zou Y."/>
            <person name="Xue W."/>
            <person name="Luo G."/>
        </authorList>
    </citation>
    <scope>NUCLEOTIDE SEQUENCE [LARGE SCALE GENOMIC DNA]</scope>
    <source>
        <strain evidence="1 2">OM03-6</strain>
    </source>
</reference>
<dbReference type="AlphaFoldDB" id="A0A3E5ED47"/>
<protein>
    <submittedName>
        <fullName evidence="1">Uncharacterized protein</fullName>
    </submittedName>
</protein>
<dbReference type="EMBL" id="QSUZ01000017">
    <property type="protein sequence ID" value="RGN86627.1"/>
    <property type="molecule type" value="Genomic_DNA"/>
</dbReference>
<sequence length="114" mass="13081">MTKTKKIADNYDSNVVATVAGIVETAERFRSAYLWTPPKYASSRRYMERENTYREVEWIEGGRTYTARYDVSCSCNNVYASGTYTRDGEVTNLTAIRNSLKRMRAALIDKKEIA</sequence>
<name>A0A3E5ED47_9FIRM</name>
<dbReference type="Proteomes" id="UP000261105">
    <property type="component" value="Unassembled WGS sequence"/>
</dbReference>
<proteinExistence type="predicted"/>
<comment type="caution">
    <text evidence="1">The sequence shown here is derived from an EMBL/GenBank/DDBJ whole genome shotgun (WGS) entry which is preliminary data.</text>
</comment>
<evidence type="ECO:0000313" key="1">
    <source>
        <dbReference type="EMBL" id="RGN86627.1"/>
    </source>
</evidence>